<organism evidence="1">
    <name type="scientific">Amphimedon queenslandica</name>
    <name type="common">Sponge</name>
    <dbReference type="NCBI Taxonomy" id="400682"/>
    <lineage>
        <taxon>Eukaryota</taxon>
        <taxon>Metazoa</taxon>
        <taxon>Porifera</taxon>
        <taxon>Demospongiae</taxon>
        <taxon>Heteroscleromorpha</taxon>
        <taxon>Haplosclerida</taxon>
        <taxon>Niphatidae</taxon>
        <taxon>Amphimedon</taxon>
    </lineage>
</organism>
<accession>A0A1X7TM31</accession>
<proteinExistence type="predicted"/>
<dbReference type="AlphaFoldDB" id="A0A1X7TM31"/>
<dbReference type="InParanoid" id="A0A1X7TM31"/>
<dbReference type="EnsemblMetazoa" id="Aqu2.1.16000_001">
    <property type="protein sequence ID" value="Aqu2.1.16000_001"/>
    <property type="gene ID" value="Aqu2.1.16000"/>
</dbReference>
<reference evidence="1" key="1">
    <citation type="submission" date="2017-05" db="UniProtKB">
        <authorList>
            <consortium name="EnsemblMetazoa"/>
        </authorList>
    </citation>
    <scope>IDENTIFICATION</scope>
</reference>
<protein>
    <submittedName>
        <fullName evidence="1">Uncharacterized protein</fullName>
    </submittedName>
</protein>
<evidence type="ECO:0000313" key="1">
    <source>
        <dbReference type="EnsemblMetazoa" id="Aqu2.1.16000_001"/>
    </source>
</evidence>
<sequence length="50" mass="5847">PCSRNVENRHDLFRVEGDRENERERERELLLPDNIYSPCGSMARPVTASM</sequence>
<name>A0A1X7TM31_AMPQE</name>